<dbReference type="InterPro" id="IPR048913">
    <property type="entry name" value="BetaGal_gal-bd"/>
</dbReference>
<evidence type="ECO:0000313" key="8">
    <source>
        <dbReference type="Proteomes" id="UP000622475"/>
    </source>
</evidence>
<evidence type="ECO:0000256" key="4">
    <source>
        <dbReference type="RuleBase" id="RU003679"/>
    </source>
</evidence>
<evidence type="ECO:0000256" key="1">
    <source>
        <dbReference type="ARBA" id="ARBA00009809"/>
    </source>
</evidence>
<name>A0A929PXA2_9SPHI</name>
<dbReference type="InterPro" id="IPR008979">
    <property type="entry name" value="Galactose-bd-like_sf"/>
</dbReference>
<keyword evidence="8" id="KW-1185">Reference proteome</keyword>
<dbReference type="InterPro" id="IPR031330">
    <property type="entry name" value="Gly_Hdrlase_35_cat"/>
</dbReference>
<comment type="similarity">
    <text evidence="1 4">Belongs to the glycosyl hydrolase 35 family.</text>
</comment>
<evidence type="ECO:0000313" key="7">
    <source>
        <dbReference type="EMBL" id="MBE9663648.1"/>
    </source>
</evidence>
<dbReference type="InterPro" id="IPR001944">
    <property type="entry name" value="Glycoside_Hdrlase_35"/>
</dbReference>
<dbReference type="Gene3D" id="3.20.20.80">
    <property type="entry name" value="Glycosidases"/>
    <property type="match status" value="1"/>
</dbReference>
<dbReference type="SUPFAM" id="SSF49785">
    <property type="entry name" value="Galactose-binding domain-like"/>
    <property type="match status" value="2"/>
</dbReference>
<dbReference type="Pfam" id="PF21467">
    <property type="entry name" value="BetaGal_gal-bd"/>
    <property type="match status" value="1"/>
</dbReference>
<dbReference type="GO" id="GO:0005975">
    <property type="term" value="P:carbohydrate metabolic process"/>
    <property type="evidence" value="ECO:0007669"/>
    <property type="project" value="InterPro"/>
</dbReference>
<dbReference type="Gene3D" id="2.60.120.260">
    <property type="entry name" value="Galactose-binding domain-like"/>
    <property type="match status" value="2"/>
</dbReference>
<dbReference type="AlphaFoldDB" id="A0A929PXA2"/>
<keyword evidence="2" id="KW-0378">Hydrolase</keyword>
<dbReference type="RefSeq" id="WP_194112886.1">
    <property type="nucleotide sequence ID" value="NZ_JADFFL010000007.1"/>
</dbReference>
<feature type="domain" description="Beta-galactosidase galactose-binding" evidence="6">
    <location>
        <begin position="778"/>
        <end position="840"/>
    </location>
</feature>
<proteinExistence type="inferred from homology"/>
<evidence type="ECO:0000259" key="5">
    <source>
        <dbReference type="Pfam" id="PF01301"/>
    </source>
</evidence>
<evidence type="ECO:0000256" key="3">
    <source>
        <dbReference type="ARBA" id="ARBA00023295"/>
    </source>
</evidence>
<dbReference type="Proteomes" id="UP000622475">
    <property type="component" value="Unassembled WGS sequence"/>
</dbReference>
<dbReference type="EMBL" id="JADFFL010000007">
    <property type="protein sequence ID" value="MBE9663648.1"/>
    <property type="molecule type" value="Genomic_DNA"/>
</dbReference>
<evidence type="ECO:0000256" key="2">
    <source>
        <dbReference type="ARBA" id="ARBA00022801"/>
    </source>
</evidence>
<keyword evidence="3" id="KW-0326">Glycosidase</keyword>
<feature type="domain" description="Glycoside hydrolase 35 catalytic" evidence="5">
    <location>
        <begin position="59"/>
        <end position="345"/>
    </location>
</feature>
<dbReference type="GO" id="GO:0004553">
    <property type="term" value="F:hydrolase activity, hydrolyzing O-glycosyl compounds"/>
    <property type="evidence" value="ECO:0007669"/>
    <property type="project" value="InterPro"/>
</dbReference>
<dbReference type="SUPFAM" id="SSF51445">
    <property type="entry name" value="(Trans)glycosidases"/>
    <property type="match status" value="1"/>
</dbReference>
<dbReference type="Pfam" id="PF01301">
    <property type="entry name" value="Glyco_hydro_35"/>
    <property type="match status" value="1"/>
</dbReference>
<dbReference type="PRINTS" id="PR00742">
    <property type="entry name" value="GLHYDRLASE35"/>
</dbReference>
<protein>
    <submittedName>
        <fullName evidence="7">Beta-galactosidase</fullName>
    </submittedName>
</protein>
<reference evidence="7" key="1">
    <citation type="submission" date="2020-10" db="EMBL/GenBank/DDBJ databases">
        <title>Mucilaginibacter mali sp. nov., isolated from rhizosphere soil of apple orchard.</title>
        <authorList>
            <person name="Lee J.-S."/>
            <person name="Kim H.S."/>
            <person name="Kim J.-S."/>
        </authorList>
    </citation>
    <scope>NUCLEOTIDE SEQUENCE</scope>
    <source>
        <strain evidence="7">KCTC 22746</strain>
    </source>
</reference>
<organism evidence="7 8">
    <name type="scientific">Mucilaginibacter myungsuensis</name>
    <dbReference type="NCBI Taxonomy" id="649104"/>
    <lineage>
        <taxon>Bacteria</taxon>
        <taxon>Pseudomonadati</taxon>
        <taxon>Bacteroidota</taxon>
        <taxon>Sphingobacteriia</taxon>
        <taxon>Sphingobacteriales</taxon>
        <taxon>Sphingobacteriaceae</taxon>
        <taxon>Mucilaginibacter</taxon>
    </lineage>
</organism>
<sequence length="878" mass="99538">MSICNIKSELNRYILLTLIFFSVSITYAQPGTGTPSRNDHIFPAAAVAKPYINYDARGFLINGKRAFIASAGMEYARVPRGLWKDRLTRLKRAGFNTVEMYTFWNFHEEKEGQFNFTGDHDLNAYLQLVKSMGMYAIVRVGPYYCGEWSMGGYPIWLKFKPGMKVREDNPQFKVAVGKFFDRLMPIVAKNQVHRGGSVIMVQLENEHRASWGTIVPNDYFKFLISKTTALGLQVPYFFSGLHPGNDPASEYDNLDDPDRPNPWFSTEYWGVWITNYGPQPDDSTLYDRRTWKILAHGGNGYNVYMAHGGSNFEFFNDREMAASYDYGAAVGQAGDLRPLYYSFKRANWFAHSFREILANSQNTIDTRVYASDTAIKVNSRKSNHYGSVVFFDNQDSVPHQFTIRTHEDGDLNAVTQAELAPGQIMPCINNYPLTPNIRLTWSPAYVYGMLSHTDRSKTLVIQGKAGNDVELYLRPRTGLQYSVGAGFSKIHNDYVKFKATVSATQPSNYIFNVGEERVRIIVVSNELADRTWFVENGSGTDVVIGPDYAGRATIKNNITSLQTERPWKSATYYPTFIYQPKGEPEVMVDKSHKLKRDSLITLTNWRQKDASQPSQPNFDDSKWKQVKAPLQMGADGDITSNAWYRTKLKANEPGKYLLKFSWIIRRMDTLQHGAIYLDGKRIDTSELFKPTIELDLKANTEHSLAVFMSHIGRNKLIFKVGRIDTLDIKGIVGPVTLQKTDGTGKPKEVVNWRMKGGQGEAYSTDGWKPLSANNANKPTFYRATLNLPAVKGSLTIWRVNTTSLSNGSVWLNGHNIGRYPEKIRIWGHYLPENWLKPGKNEIVIYEENGAQPTKVAVQAETEASRETGMLQYKTKVLQ</sequence>
<accession>A0A929PXA2</accession>
<dbReference type="InterPro" id="IPR017853">
    <property type="entry name" value="GH"/>
</dbReference>
<evidence type="ECO:0000259" key="6">
    <source>
        <dbReference type="Pfam" id="PF21467"/>
    </source>
</evidence>
<dbReference type="PANTHER" id="PTHR23421">
    <property type="entry name" value="BETA-GALACTOSIDASE RELATED"/>
    <property type="match status" value="1"/>
</dbReference>
<gene>
    <name evidence="7" type="ORF">IRJ16_17310</name>
</gene>
<comment type="caution">
    <text evidence="7">The sequence shown here is derived from an EMBL/GenBank/DDBJ whole genome shotgun (WGS) entry which is preliminary data.</text>
</comment>